<keyword evidence="3 6" id="KW-0813">Transport</keyword>
<keyword evidence="10" id="KW-1185">Reference proteome</keyword>
<feature type="signal peptide" evidence="8">
    <location>
        <begin position="1"/>
        <end position="24"/>
    </location>
</feature>
<evidence type="ECO:0000256" key="2">
    <source>
        <dbReference type="ARBA" id="ARBA00011028"/>
    </source>
</evidence>
<evidence type="ECO:0000256" key="8">
    <source>
        <dbReference type="SAM" id="SignalP"/>
    </source>
</evidence>
<protein>
    <submittedName>
        <fullName evidence="9">Metal ABC transporter substrate-binding protein</fullName>
    </submittedName>
</protein>
<reference evidence="9 10" key="1">
    <citation type="submission" date="2024-09" db="EMBL/GenBank/DDBJ databases">
        <authorList>
            <person name="Sun Q."/>
            <person name="Mori K."/>
        </authorList>
    </citation>
    <scope>NUCLEOTIDE SEQUENCE [LARGE SCALE GENOMIC DNA]</scope>
    <source>
        <strain evidence="9 10">CCM 7415</strain>
    </source>
</reference>
<dbReference type="PANTHER" id="PTHR42953:SF1">
    <property type="entry name" value="METAL-BINDING PROTEIN HI_0362-RELATED"/>
    <property type="match status" value="1"/>
</dbReference>
<keyword evidence="4" id="KW-0479">Metal-binding</keyword>
<name>A0ABV6G3G0_9GAMM</name>
<dbReference type="PRINTS" id="PR00691">
    <property type="entry name" value="ADHESINB"/>
</dbReference>
<evidence type="ECO:0000256" key="5">
    <source>
        <dbReference type="ARBA" id="ARBA00022729"/>
    </source>
</evidence>
<evidence type="ECO:0000256" key="3">
    <source>
        <dbReference type="ARBA" id="ARBA00022448"/>
    </source>
</evidence>
<evidence type="ECO:0000256" key="7">
    <source>
        <dbReference type="SAM" id="MobiDB-lite"/>
    </source>
</evidence>
<feature type="compositionally biased region" description="Basic and acidic residues" evidence="7">
    <location>
        <begin position="114"/>
        <end position="178"/>
    </location>
</feature>
<proteinExistence type="inferred from homology"/>
<dbReference type="RefSeq" id="WP_019952428.1">
    <property type="nucleotide sequence ID" value="NZ_JBHLVX010000036.1"/>
</dbReference>
<dbReference type="InterPro" id="IPR050492">
    <property type="entry name" value="Bact_metal-bind_prot9"/>
</dbReference>
<comment type="caution">
    <text evidence="9">The sequence shown here is derived from an EMBL/GenBank/DDBJ whole genome shotgun (WGS) entry which is preliminary data.</text>
</comment>
<dbReference type="Gene3D" id="3.40.50.1980">
    <property type="entry name" value="Nitrogenase molybdenum iron protein domain"/>
    <property type="match status" value="3"/>
</dbReference>
<dbReference type="PANTHER" id="PTHR42953">
    <property type="entry name" value="HIGH-AFFINITY ZINC UPTAKE SYSTEM PROTEIN ZNUA-RELATED"/>
    <property type="match status" value="1"/>
</dbReference>
<dbReference type="PRINTS" id="PR00690">
    <property type="entry name" value="ADHESNFAMILY"/>
</dbReference>
<evidence type="ECO:0000256" key="6">
    <source>
        <dbReference type="RuleBase" id="RU003512"/>
    </source>
</evidence>
<accession>A0ABV6G3G0</accession>
<gene>
    <name evidence="9" type="ORF">ACFFHW_09295</name>
</gene>
<feature type="region of interest" description="Disordered" evidence="7">
    <location>
        <begin position="114"/>
        <end position="182"/>
    </location>
</feature>
<feature type="chain" id="PRO_5047420027" evidence="8">
    <location>
        <begin position="25"/>
        <end position="352"/>
    </location>
</feature>
<evidence type="ECO:0000313" key="10">
    <source>
        <dbReference type="Proteomes" id="UP001589814"/>
    </source>
</evidence>
<comment type="similarity">
    <text evidence="2 6">Belongs to the bacterial solute-binding protein 9 family.</text>
</comment>
<dbReference type="EMBL" id="JBHLVX010000036">
    <property type="protein sequence ID" value="MFC0268175.1"/>
    <property type="molecule type" value="Genomic_DNA"/>
</dbReference>
<evidence type="ECO:0000256" key="1">
    <source>
        <dbReference type="ARBA" id="ARBA00004196"/>
    </source>
</evidence>
<dbReference type="InterPro" id="IPR006127">
    <property type="entry name" value="ZnuA-like"/>
</dbReference>
<evidence type="ECO:0000313" key="9">
    <source>
        <dbReference type="EMBL" id="MFC0268175.1"/>
    </source>
</evidence>
<dbReference type="InterPro" id="IPR006128">
    <property type="entry name" value="Lipoprotein_PsaA-like"/>
</dbReference>
<dbReference type="Pfam" id="PF01297">
    <property type="entry name" value="ZnuA"/>
    <property type="match status" value="1"/>
</dbReference>
<comment type="subcellular location">
    <subcellularLocation>
        <location evidence="1">Cell envelope</location>
    </subcellularLocation>
</comment>
<dbReference type="InterPro" id="IPR006129">
    <property type="entry name" value="AdhesinB"/>
</dbReference>
<organism evidence="9 10">
    <name type="scientific">Kushneria aurantia</name>
    <dbReference type="NCBI Taxonomy" id="504092"/>
    <lineage>
        <taxon>Bacteria</taxon>
        <taxon>Pseudomonadati</taxon>
        <taxon>Pseudomonadota</taxon>
        <taxon>Gammaproteobacteria</taxon>
        <taxon>Oceanospirillales</taxon>
        <taxon>Halomonadaceae</taxon>
        <taxon>Kushneria</taxon>
    </lineage>
</organism>
<sequence>MNIKAWSLGAVLAMTPLAAAVAQAAEVKAVATFTVLADVVKEVGGERVEVTSLVGPNGDPHVFEPTPQDVQALRSADIVFMSGLGLEGWMDRMIAASGYDGEPVVVSEGIEPREMAGGHDHDHGSEAQGHDHGDEGQAHEGHDHGGEGHDHGHGDEGHAHEGHDHGGDEGHHHHDGADPHVWNDPVNVEVWVDNIVAALSQVDPAGADTYRANGEAYREELEQADQWARGQVDSVPADQRKVLTSHDAFGYLGARYGIEFLAPQGITTASEASAQDVARIIEQIRTDNVHSYFFENATSPRLVEQIASATGVRPGGTLYAGALSEPDGPAPTYLQMFHYNIEQLVSGMKGDD</sequence>
<keyword evidence="5 8" id="KW-0732">Signal</keyword>
<dbReference type="SUPFAM" id="SSF53807">
    <property type="entry name" value="Helical backbone' metal receptor"/>
    <property type="match status" value="1"/>
</dbReference>
<dbReference type="CDD" id="cd01137">
    <property type="entry name" value="PsaA"/>
    <property type="match status" value="1"/>
</dbReference>
<dbReference type="Proteomes" id="UP001589814">
    <property type="component" value="Unassembled WGS sequence"/>
</dbReference>
<evidence type="ECO:0000256" key="4">
    <source>
        <dbReference type="ARBA" id="ARBA00022723"/>
    </source>
</evidence>